<proteinExistence type="predicted"/>
<evidence type="ECO:0000313" key="6">
    <source>
        <dbReference type="EMBL" id="CAB4188023.1"/>
    </source>
</evidence>
<dbReference type="GO" id="GO:0016829">
    <property type="term" value="F:lyase activity"/>
    <property type="evidence" value="ECO:0007669"/>
    <property type="project" value="UniProtKB-KW"/>
</dbReference>
<evidence type="ECO:0000256" key="2">
    <source>
        <dbReference type="ARBA" id="ARBA00022844"/>
    </source>
</evidence>
<dbReference type="GO" id="GO:0044423">
    <property type="term" value="C:virion component"/>
    <property type="evidence" value="ECO:0007669"/>
    <property type="project" value="UniProtKB-KW"/>
</dbReference>
<sequence length="626" mass="66366">MAVTLSSLAGAGAQFFDDNGVPLAGGLIYTYAAGTTTPAVTYTSSTGLTAHANPIVLDATGRIATGEIWLTTGVDYKFLVKTSANVQLGSYDNIPSINDFTTVNAAIALVYTNLANTSDVTKGDALIGFKQSNSSGALSGAVGKTVHQKLQESVSVKDFGAVGDGVTDDTAAVQAAFNYIAANPVALYAPTGSYLLSAQIFVTSSGTINVYGDGVDLTAFVWTATATGGGGLSITFTDVFFPPSVQNLTLNTKGLAVGTALLITGVDYPSLTKLGPNVASVSIRGFDTASHCWDTGINFILCWYPTVNIVSIKGKNESVLPFTMSAGITLTSCQVAFITNFVIVHVRAGIRNALYAAIYRDEGHTISAFEIVGVQIGIDFFYQGDAAGTSIGPGHINAYEYGLKFANRFQTAIHDLLIYKTHLSTSNYSAMLLQNCDSNIIHNNQMHGSATATGDMYGIVLTSPSPNINSKNVIHDNIFENFYGTGLSCIVVGDGVEKSLIHHNSSDATPTTMVALAASAIKDNIFYANLPTEEQLLTVNSATPSVGNDLNAQWYFANTIATNVTDFLDYYTTQTIVITTANNNTTLKASATLILKGGIDYPMTTYSAITLRRDKTLWREISRMEF</sequence>
<dbReference type="EMBL" id="LR796494">
    <property type="protein sequence ID" value="CAB4147664.1"/>
    <property type="molecule type" value="Genomic_DNA"/>
</dbReference>
<evidence type="ECO:0000256" key="1">
    <source>
        <dbReference type="ARBA" id="ARBA00004328"/>
    </source>
</evidence>
<keyword evidence="2" id="KW-0946">Virion</keyword>
<evidence type="ECO:0000259" key="3">
    <source>
        <dbReference type="Pfam" id="PF12708"/>
    </source>
</evidence>
<gene>
    <name evidence="5" type="ORF">UFOVP1012_50</name>
    <name evidence="6" type="ORF">UFOVP1164_45</name>
    <name evidence="7" type="ORF">UFOVP1614_34</name>
    <name evidence="4" type="ORF">UFOVP508_43</name>
</gene>
<dbReference type="SUPFAM" id="SSF51126">
    <property type="entry name" value="Pectin lyase-like"/>
    <property type="match status" value="1"/>
</dbReference>
<name>A0A6J5SYA6_9CAUD</name>
<protein>
    <submittedName>
        <fullName evidence="7">Pectate lyase superfamily protein</fullName>
    </submittedName>
</protein>
<dbReference type="InterPro" id="IPR012334">
    <property type="entry name" value="Pectin_lyas_fold"/>
</dbReference>
<comment type="subcellular location">
    <subcellularLocation>
        <location evidence="1">Virion</location>
    </subcellularLocation>
</comment>
<dbReference type="InterPro" id="IPR011050">
    <property type="entry name" value="Pectin_lyase_fold/virulence"/>
</dbReference>
<dbReference type="GO" id="GO:0051701">
    <property type="term" value="P:biological process involved in interaction with host"/>
    <property type="evidence" value="ECO:0007669"/>
    <property type="project" value="UniProtKB-ARBA"/>
</dbReference>
<dbReference type="EMBL" id="LR796965">
    <property type="protein sequence ID" value="CAB4178277.1"/>
    <property type="molecule type" value="Genomic_DNA"/>
</dbReference>
<accession>A0A6J5SYA6</accession>
<evidence type="ECO:0000313" key="4">
    <source>
        <dbReference type="EMBL" id="CAB4147664.1"/>
    </source>
</evidence>
<reference evidence="7" key="1">
    <citation type="submission" date="2020-05" db="EMBL/GenBank/DDBJ databases">
        <authorList>
            <person name="Chiriac C."/>
            <person name="Salcher M."/>
            <person name="Ghai R."/>
            <person name="Kavagutti S V."/>
        </authorList>
    </citation>
    <scope>NUCLEOTIDE SEQUENCE</scope>
</reference>
<dbReference type="GO" id="GO:0019058">
    <property type="term" value="P:viral life cycle"/>
    <property type="evidence" value="ECO:0007669"/>
    <property type="project" value="UniProtKB-ARBA"/>
</dbReference>
<dbReference type="EMBL" id="LR797477">
    <property type="protein sequence ID" value="CAB4219377.1"/>
    <property type="molecule type" value="Genomic_DNA"/>
</dbReference>
<evidence type="ECO:0000313" key="5">
    <source>
        <dbReference type="EMBL" id="CAB4178277.1"/>
    </source>
</evidence>
<dbReference type="Pfam" id="PF12708">
    <property type="entry name" value="Pect-lyase_RHGA_epim"/>
    <property type="match status" value="1"/>
</dbReference>
<dbReference type="EMBL" id="LR797119">
    <property type="protein sequence ID" value="CAB4188023.1"/>
    <property type="molecule type" value="Genomic_DNA"/>
</dbReference>
<dbReference type="InterPro" id="IPR024535">
    <property type="entry name" value="RHGA/B-epi-like_pectate_lyase"/>
</dbReference>
<evidence type="ECO:0000313" key="7">
    <source>
        <dbReference type="EMBL" id="CAB4219377.1"/>
    </source>
</evidence>
<keyword evidence="7" id="KW-0456">Lyase</keyword>
<organism evidence="7">
    <name type="scientific">uncultured Caudovirales phage</name>
    <dbReference type="NCBI Taxonomy" id="2100421"/>
    <lineage>
        <taxon>Viruses</taxon>
        <taxon>Duplodnaviria</taxon>
        <taxon>Heunggongvirae</taxon>
        <taxon>Uroviricota</taxon>
        <taxon>Caudoviricetes</taxon>
        <taxon>Peduoviridae</taxon>
        <taxon>Maltschvirus</taxon>
        <taxon>Maltschvirus maltsch</taxon>
    </lineage>
</organism>
<dbReference type="Gene3D" id="2.160.20.10">
    <property type="entry name" value="Single-stranded right-handed beta-helix, Pectin lyase-like"/>
    <property type="match status" value="1"/>
</dbReference>
<feature type="domain" description="Rhamnogalacturonase A/B/Epimerase-like pectate lyase" evidence="3">
    <location>
        <begin position="154"/>
        <end position="269"/>
    </location>
</feature>